<dbReference type="SUPFAM" id="SSF56784">
    <property type="entry name" value="HAD-like"/>
    <property type="match status" value="1"/>
</dbReference>
<sequence length="279" mass="31416">MRLLLDFDGTITKEDTIGELGQAAIQFHRQTSGQDLEPKWTQVVQHYIDGLQKYRTGYHIPECDRLSLHEELQYLEALKHMEEASLQRLEQSGIFGGLSDEKLFGMGRDAVQSGRVLLRDGFTNMMQLARERKWEVAIISVNWSRAFIRGILHPLDLPVIANEIGQDGAVKGPQILGETMTNCTDKRDAMSRVVEQGASNMQTLYFGDSTTDMQCLLEGGIVMSNDETSSLMRTLRRIGVSVPHVGSYQQDAKIHWARNFEEVLDSGILDTQKDEQDAA</sequence>
<dbReference type="InterPro" id="IPR050849">
    <property type="entry name" value="HAD-like_hydrolase_phosphatase"/>
</dbReference>
<dbReference type="AlphaFoldDB" id="A0A8K0T2C4"/>
<evidence type="ECO:0000313" key="2">
    <source>
        <dbReference type="Proteomes" id="UP000813444"/>
    </source>
</evidence>
<dbReference type="Pfam" id="PF12710">
    <property type="entry name" value="HAD"/>
    <property type="match status" value="1"/>
</dbReference>
<dbReference type="InterPro" id="IPR023214">
    <property type="entry name" value="HAD_sf"/>
</dbReference>
<accession>A0A8K0T2C4</accession>
<dbReference type="PANTHER" id="PTHR28181:SF1">
    <property type="entry name" value="COLD TOLERANCE PROTEIN 1"/>
    <property type="match status" value="1"/>
</dbReference>
<dbReference type="CDD" id="cd01427">
    <property type="entry name" value="HAD_like"/>
    <property type="match status" value="1"/>
</dbReference>
<dbReference type="Proteomes" id="UP000813444">
    <property type="component" value="Unassembled WGS sequence"/>
</dbReference>
<proteinExistence type="predicted"/>
<dbReference type="EMBL" id="JAGPNK010000002">
    <property type="protein sequence ID" value="KAH7326653.1"/>
    <property type="molecule type" value="Genomic_DNA"/>
</dbReference>
<keyword evidence="2" id="KW-1185">Reference proteome</keyword>
<dbReference type="Gene3D" id="3.40.50.1000">
    <property type="entry name" value="HAD superfamily/HAD-like"/>
    <property type="match status" value="1"/>
</dbReference>
<comment type="caution">
    <text evidence="1">The sequence shown here is derived from an EMBL/GenBank/DDBJ whole genome shotgun (WGS) entry which is preliminary data.</text>
</comment>
<reference evidence="1" key="1">
    <citation type="journal article" date="2021" name="Nat. Commun.">
        <title>Genetic determinants of endophytism in the Arabidopsis root mycobiome.</title>
        <authorList>
            <person name="Mesny F."/>
            <person name="Miyauchi S."/>
            <person name="Thiergart T."/>
            <person name="Pickel B."/>
            <person name="Atanasova L."/>
            <person name="Karlsson M."/>
            <person name="Huettel B."/>
            <person name="Barry K.W."/>
            <person name="Haridas S."/>
            <person name="Chen C."/>
            <person name="Bauer D."/>
            <person name="Andreopoulos W."/>
            <person name="Pangilinan J."/>
            <person name="LaButti K."/>
            <person name="Riley R."/>
            <person name="Lipzen A."/>
            <person name="Clum A."/>
            <person name="Drula E."/>
            <person name="Henrissat B."/>
            <person name="Kohler A."/>
            <person name="Grigoriev I.V."/>
            <person name="Martin F.M."/>
            <person name="Hacquard S."/>
        </authorList>
    </citation>
    <scope>NUCLEOTIDE SEQUENCE</scope>
    <source>
        <strain evidence="1">MPI-CAGE-CH-0235</strain>
    </source>
</reference>
<gene>
    <name evidence="1" type="ORF">B0I35DRAFT_475281</name>
</gene>
<organism evidence="1 2">
    <name type="scientific">Stachybotrys elegans</name>
    <dbReference type="NCBI Taxonomy" id="80388"/>
    <lineage>
        <taxon>Eukaryota</taxon>
        <taxon>Fungi</taxon>
        <taxon>Dikarya</taxon>
        <taxon>Ascomycota</taxon>
        <taxon>Pezizomycotina</taxon>
        <taxon>Sordariomycetes</taxon>
        <taxon>Hypocreomycetidae</taxon>
        <taxon>Hypocreales</taxon>
        <taxon>Stachybotryaceae</taxon>
        <taxon>Stachybotrys</taxon>
    </lineage>
</organism>
<name>A0A8K0T2C4_9HYPO</name>
<evidence type="ECO:0000313" key="1">
    <source>
        <dbReference type="EMBL" id="KAH7326653.1"/>
    </source>
</evidence>
<dbReference type="PANTHER" id="PTHR28181">
    <property type="entry name" value="UPF0655 PROTEIN YCR015C"/>
    <property type="match status" value="1"/>
</dbReference>
<protein>
    <submittedName>
        <fullName evidence="1">HAD-like domain-containing protein</fullName>
    </submittedName>
</protein>
<dbReference type="InterPro" id="IPR036412">
    <property type="entry name" value="HAD-like_sf"/>
</dbReference>
<dbReference type="OrthoDB" id="10255128at2759"/>